<dbReference type="GO" id="GO:0070402">
    <property type="term" value="F:NADPH binding"/>
    <property type="evidence" value="ECO:0007669"/>
    <property type="project" value="TreeGrafter"/>
</dbReference>
<gene>
    <name evidence="1" type="ORF">S01H1_22834</name>
</gene>
<comment type="caution">
    <text evidence="1">The sequence shown here is derived from an EMBL/GenBank/DDBJ whole genome shotgun (WGS) entry which is preliminary data.</text>
</comment>
<dbReference type="GO" id="GO:0006231">
    <property type="term" value="P:dTMP biosynthetic process"/>
    <property type="evidence" value="ECO:0007669"/>
    <property type="project" value="InterPro"/>
</dbReference>
<sequence length="182" mass="20291">FYNSEQQSQRYVKLDEVRAHLPPALQGEAREVFAVAVEGAWRAYAELSERLEPVALGLLSELWRLAKRQSRAFGRSVAREAEKRAIETARYVIPVACHTAMVYTVSGITLHRLRRTAAACDASREARTVVDRMVAEVERIDPAFFREIGDAPLESGEVMEFSLRQGGPGDPAALEAFDKSLD</sequence>
<feature type="non-terminal residue" evidence="1">
    <location>
        <position position="182"/>
    </location>
</feature>
<dbReference type="GO" id="GO:0004799">
    <property type="term" value="F:thymidylate synthase activity"/>
    <property type="evidence" value="ECO:0007669"/>
    <property type="project" value="TreeGrafter"/>
</dbReference>
<evidence type="ECO:0000313" key="1">
    <source>
        <dbReference type="EMBL" id="GAF92280.1"/>
    </source>
</evidence>
<accession>X0UUY6</accession>
<dbReference type="PROSITE" id="PS51331">
    <property type="entry name" value="THYX"/>
    <property type="match status" value="1"/>
</dbReference>
<proteinExistence type="predicted"/>
<reference evidence="1" key="1">
    <citation type="journal article" date="2014" name="Front. Microbiol.">
        <title>High frequency of phylogenetically diverse reductive dehalogenase-homologous genes in deep subseafloor sedimentary metagenomes.</title>
        <authorList>
            <person name="Kawai M."/>
            <person name="Futagami T."/>
            <person name="Toyoda A."/>
            <person name="Takaki Y."/>
            <person name="Nishi S."/>
            <person name="Hori S."/>
            <person name="Arai W."/>
            <person name="Tsubouchi T."/>
            <person name="Morono Y."/>
            <person name="Uchiyama I."/>
            <person name="Ito T."/>
            <person name="Fujiyama A."/>
            <person name="Inagaki F."/>
            <person name="Takami H."/>
        </authorList>
    </citation>
    <scope>NUCLEOTIDE SEQUENCE</scope>
    <source>
        <strain evidence="1">Expedition CK06-06</strain>
    </source>
</reference>
<feature type="non-terminal residue" evidence="1">
    <location>
        <position position="1"/>
    </location>
</feature>
<dbReference type="GO" id="GO:0050660">
    <property type="term" value="F:flavin adenine dinucleotide binding"/>
    <property type="evidence" value="ECO:0007669"/>
    <property type="project" value="InterPro"/>
</dbReference>
<dbReference type="Gene3D" id="3.30.1360.170">
    <property type="match status" value="1"/>
</dbReference>
<organism evidence="1">
    <name type="scientific">marine sediment metagenome</name>
    <dbReference type="NCBI Taxonomy" id="412755"/>
    <lineage>
        <taxon>unclassified sequences</taxon>
        <taxon>metagenomes</taxon>
        <taxon>ecological metagenomes</taxon>
    </lineage>
</organism>
<protein>
    <submittedName>
        <fullName evidence="1">Uncharacterized protein</fullName>
    </submittedName>
</protein>
<dbReference type="Pfam" id="PF02511">
    <property type="entry name" value="Thy1"/>
    <property type="match status" value="1"/>
</dbReference>
<name>X0UUY6_9ZZZZ</name>
<dbReference type="PANTHER" id="PTHR34934">
    <property type="entry name" value="FLAVIN-DEPENDENT THYMIDYLATE SYNTHASE"/>
    <property type="match status" value="1"/>
</dbReference>
<dbReference type="InterPro" id="IPR003669">
    <property type="entry name" value="Thymidylate_synthase_ThyX"/>
</dbReference>
<dbReference type="SUPFAM" id="SSF69796">
    <property type="entry name" value="Thymidylate synthase-complementing protein Thy1"/>
    <property type="match status" value="1"/>
</dbReference>
<dbReference type="InterPro" id="IPR036098">
    <property type="entry name" value="Thymidylate_synthase_ThyX_sf"/>
</dbReference>
<dbReference type="AlphaFoldDB" id="X0UUY6"/>
<dbReference type="PANTHER" id="PTHR34934:SF1">
    <property type="entry name" value="FLAVIN-DEPENDENT THYMIDYLATE SYNTHASE"/>
    <property type="match status" value="1"/>
</dbReference>
<dbReference type="EMBL" id="BARS01012990">
    <property type="protein sequence ID" value="GAF92280.1"/>
    <property type="molecule type" value="Genomic_DNA"/>
</dbReference>
<dbReference type="GO" id="GO:0050797">
    <property type="term" value="F:thymidylate synthase (FAD) activity"/>
    <property type="evidence" value="ECO:0007669"/>
    <property type="project" value="InterPro"/>
</dbReference>